<keyword evidence="4" id="KW-0735">Signal-anchor</keyword>
<accession>A0ABR2VG37</accession>
<dbReference type="EMBL" id="JARVKF010000016">
    <property type="protein sequence ID" value="KAK9425474.1"/>
    <property type="molecule type" value="Genomic_DNA"/>
</dbReference>
<evidence type="ECO:0000313" key="9">
    <source>
        <dbReference type="Proteomes" id="UP001408356"/>
    </source>
</evidence>
<comment type="caution">
    <text evidence="8">The sequence shown here is derived from an EMBL/GenBank/DDBJ whole genome shotgun (WGS) entry which is preliminary data.</text>
</comment>
<organism evidence="8 9">
    <name type="scientific">Seiridium unicorne</name>
    <dbReference type="NCBI Taxonomy" id="138068"/>
    <lineage>
        <taxon>Eukaryota</taxon>
        <taxon>Fungi</taxon>
        <taxon>Dikarya</taxon>
        <taxon>Ascomycota</taxon>
        <taxon>Pezizomycotina</taxon>
        <taxon>Sordariomycetes</taxon>
        <taxon>Xylariomycetidae</taxon>
        <taxon>Amphisphaeriales</taxon>
        <taxon>Sporocadaceae</taxon>
        <taxon>Seiridium</taxon>
    </lineage>
</organism>
<reference evidence="8 9" key="1">
    <citation type="journal article" date="2024" name="J. Plant Pathol.">
        <title>Sequence and assembly of the genome of Seiridium unicorne, isolate CBS 538.82, causal agent of cypress canker disease.</title>
        <authorList>
            <person name="Scali E."/>
            <person name="Rocca G.D."/>
            <person name="Danti R."/>
            <person name="Garbelotto M."/>
            <person name="Barberini S."/>
            <person name="Baroncelli R."/>
            <person name="Emiliani G."/>
        </authorList>
    </citation>
    <scope>NUCLEOTIDE SEQUENCE [LARGE SCALE GENOMIC DNA]</scope>
    <source>
        <strain evidence="8 9">BM-138-508</strain>
    </source>
</reference>
<dbReference type="InterPro" id="IPR026050">
    <property type="entry name" value="C1GALT1/C1GALT1_chp1"/>
</dbReference>
<keyword evidence="6" id="KW-0472">Membrane</keyword>
<dbReference type="Gene3D" id="3.90.550.50">
    <property type="match status" value="1"/>
</dbReference>
<evidence type="ECO:0000256" key="5">
    <source>
        <dbReference type="ARBA" id="ARBA00022989"/>
    </source>
</evidence>
<evidence type="ECO:0000256" key="4">
    <source>
        <dbReference type="ARBA" id="ARBA00022968"/>
    </source>
</evidence>
<gene>
    <name evidence="8" type="ORF">SUNI508_13008</name>
</gene>
<dbReference type="PANTHER" id="PTHR23033:SF47">
    <property type="entry name" value="APPLE DOMAIN-CONTAINING PROTEIN-RELATED"/>
    <property type="match status" value="1"/>
</dbReference>
<keyword evidence="9" id="KW-1185">Reference proteome</keyword>
<comment type="similarity">
    <text evidence="2">Belongs to the glycosyltransferase 31 family. Beta3-Gal-T subfamily.</text>
</comment>
<sequence length="410" mass="46363">MSRIPAPTLFHRLFFASRSRVFLCLLTAALIWLFSTQLLTLRGSYVPAQLISTPPADVEHSQQPALPTSSQNAPLQTPELTHESARLPCESLQGLEDIFLIVRTGASEALEKLPVHFNTTLRCLPQNSYGIWSDLEETIDGHYVGNALDELSSTTINEHPDFGYYWRLQENGRAGFSVEEMTRWASAPNSASGRNTPGWKLDKWKFLPLAKKAYRQRPDAKWFIFTECDGYINWTSLLSWLSHHDPSTPYVGQLMVIGDVVFAYGGASFVVSNNAMKAVTEHYTADAEKYEDFTGHHWAGDCVLGKALKDIEIDFTQAWPTFLGDSPFDVNYNSSVSGPDRHLWCYYAMTWHHLSPFEMREFSAFEEDWNSKVIPCSLSIDKRGPPNTSLIAFDIITPRRCFSLLHHAEA</sequence>
<feature type="compositionally biased region" description="Polar residues" evidence="7">
    <location>
        <begin position="61"/>
        <end position="79"/>
    </location>
</feature>
<evidence type="ECO:0000313" key="8">
    <source>
        <dbReference type="EMBL" id="KAK9425474.1"/>
    </source>
</evidence>
<evidence type="ECO:0000256" key="7">
    <source>
        <dbReference type="SAM" id="MobiDB-lite"/>
    </source>
</evidence>
<dbReference type="Proteomes" id="UP001408356">
    <property type="component" value="Unassembled WGS sequence"/>
</dbReference>
<feature type="region of interest" description="Disordered" evidence="7">
    <location>
        <begin position="56"/>
        <end position="80"/>
    </location>
</feature>
<evidence type="ECO:0000256" key="3">
    <source>
        <dbReference type="ARBA" id="ARBA00022692"/>
    </source>
</evidence>
<name>A0ABR2VG37_9PEZI</name>
<evidence type="ECO:0000256" key="1">
    <source>
        <dbReference type="ARBA" id="ARBA00004606"/>
    </source>
</evidence>
<dbReference type="PANTHER" id="PTHR23033">
    <property type="entry name" value="BETA1,3-GALACTOSYLTRANSFERASE"/>
    <property type="match status" value="1"/>
</dbReference>
<keyword evidence="5" id="KW-1133">Transmembrane helix</keyword>
<evidence type="ECO:0000256" key="6">
    <source>
        <dbReference type="ARBA" id="ARBA00023136"/>
    </source>
</evidence>
<keyword evidence="3" id="KW-0812">Transmembrane</keyword>
<proteinExistence type="inferred from homology"/>
<comment type="subcellular location">
    <subcellularLocation>
        <location evidence="1">Membrane</location>
        <topology evidence="1">Single-pass type II membrane protein</topology>
    </subcellularLocation>
</comment>
<protein>
    <submittedName>
        <fullName evidence="8">Uncharacterized protein</fullName>
    </submittedName>
</protein>
<evidence type="ECO:0000256" key="2">
    <source>
        <dbReference type="ARBA" id="ARBA00006462"/>
    </source>
</evidence>